<dbReference type="Proteomes" id="UP000254329">
    <property type="component" value="Unassembled WGS sequence"/>
</dbReference>
<dbReference type="PROSITE" id="PS51257">
    <property type="entry name" value="PROKAR_LIPOPROTEIN"/>
    <property type="match status" value="1"/>
</dbReference>
<sequence>MKFPKLFISVLLLSGCHYHDGCFYNFQQVTCYYGVSDIGQLQKKETLGFTDTNERWKDLEKCGGFRVDNGYFYTYLSEDVNTNPKKYEKKYYELFRERQHDENDFSKEPVFVEFNYLKEVYACMKRKGYILIDKYECKKSKICNYP</sequence>
<accession>A0A1V4B3Y8</accession>
<name>A0A1V4B3Y8_9PAST</name>
<proteinExistence type="predicted"/>
<organism evidence="1 2">
    <name type="scientific">Canicola haemoglobinophilus</name>
    <dbReference type="NCBI Taxonomy" id="733"/>
    <lineage>
        <taxon>Bacteria</taxon>
        <taxon>Pseudomonadati</taxon>
        <taxon>Pseudomonadota</taxon>
        <taxon>Gammaproteobacteria</taxon>
        <taxon>Pasteurellales</taxon>
        <taxon>Pasteurellaceae</taxon>
        <taxon>Canicola</taxon>
    </lineage>
</organism>
<evidence type="ECO:0000313" key="1">
    <source>
        <dbReference type="EMBL" id="STO59555.1"/>
    </source>
</evidence>
<evidence type="ECO:0008006" key="3">
    <source>
        <dbReference type="Google" id="ProtNLM"/>
    </source>
</evidence>
<gene>
    <name evidence="1" type="ORF">NCTC1659_00811</name>
</gene>
<keyword evidence="2" id="KW-1185">Reference proteome</keyword>
<reference evidence="1 2" key="1">
    <citation type="submission" date="2018-06" db="EMBL/GenBank/DDBJ databases">
        <authorList>
            <consortium name="Pathogen Informatics"/>
            <person name="Doyle S."/>
        </authorList>
    </citation>
    <scope>NUCLEOTIDE SEQUENCE [LARGE SCALE GENOMIC DNA]</scope>
    <source>
        <strain evidence="1 2">NCTC1659</strain>
    </source>
</reference>
<evidence type="ECO:0000313" key="2">
    <source>
        <dbReference type="Proteomes" id="UP000254329"/>
    </source>
</evidence>
<dbReference type="EMBL" id="UGHF01000001">
    <property type="protein sequence ID" value="STO59555.1"/>
    <property type="molecule type" value="Genomic_DNA"/>
</dbReference>
<protein>
    <recommendedName>
        <fullName evidence="3">Lipoprotein</fullName>
    </recommendedName>
</protein>
<dbReference type="STRING" id="733.B0186_00615"/>
<dbReference type="RefSeq" id="WP_078217453.1">
    <property type="nucleotide sequence ID" value="NZ_MUXZ01000003.1"/>
</dbReference>
<dbReference type="AlphaFoldDB" id="A0A1V4B3Y8"/>